<sequence>MTQNISTSPKIKTRFFIFSDTHGLHNSTRFVSDQYADVAIHCGDLTAESKIDEYRASIRFLKP</sequence>
<comment type="caution">
    <text evidence="1">The sequence shown here is derived from an EMBL/GenBank/DDBJ whole genome shotgun (WGS) entry which is preliminary data.</text>
</comment>
<accession>A0A9W9G5F1</accession>
<evidence type="ECO:0008006" key="3">
    <source>
        <dbReference type="Google" id="ProtNLM"/>
    </source>
</evidence>
<dbReference type="SUPFAM" id="SSF56300">
    <property type="entry name" value="Metallo-dependent phosphatases"/>
    <property type="match status" value="1"/>
</dbReference>
<reference evidence="1" key="2">
    <citation type="journal article" date="2023" name="IMA Fungus">
        <title>Comparative genomic study of the Penicillium genus elucidates a diverse pangenome and 15 lateral gene transfer events.</title>
        <authorList>
            <person name="Petersen C."/>
            <person name="Sorensen T."/>
            <person name="Nielsen M.R."/>
            <person name="Sondergaard T.E."/>
            <person name="Sorensen J.L."/>
            <person name="Fitzpatrick D.A."/>
            <person name="Frisvad J.C."/>
            <person name="Nielsen K.L."/>
        </authorList>
    </citation>
    <scope>NUCLEOTIDE SEQUENCE</scope>
    <source>
        <strain evidence="1">IBT 30761</strain>
    </source>
</reference>
<proteinExistence type="predicted"/>
<dbReference type="Proteomes" id="UP001149074">
    <property type="component" value="Unassembled WGS sequence"/>
</dbReference>
<evidence type="ECO:0000313" key="1">
    <source>
        <dbReference type="EMBL" id="KAJ5112480.1"/>
    </source>
</evidence>
<gene>
    <name evidence="1" type="ORF">N7532_000525</name>
</gene>
<protein>
    <recommendedName>
        <fullName evidence="3">Calcineurin-like phosphoesterase domain-containing protein</fullName>
    </recommendedName>
</protein>
<keyword evidence="2" id="KW-1185">Reference proteome</keyword>
<dbReference type="InterPro" id="IPR029052">
    <property type="entry name" value="Metallo-depent_PP-like"/>
</dbReference>
<dbReference type="RefSeq" id="XP_056480253.1">
    <property type="nucleotide sequence ID" value="XM_056613029.1"/>
</dbReference>
<dbReference type="Gene3D" id="3.60.21.10">
    <property type="match status" value="1"/>
</dbReference>
<reference evidence="1" key="1">
    <citation type="submission" date="2022-11" db="EMBL/GenBank/DDBJ databases">
        <authorList>
            <person name="Petersen C."/>
        </authorList>
    </citation>
    <scope>NUCLEOTIDE SEQUENCE</scope>
    <source>
        <strain evidence="1">IBT 30761</strain>
    </source>
</reference>
<dbReference type="GeneID" id="81352008"/>
<dbReference type="OrthoDB" id="630188at2759"/>
<organism evidence="1 2">
    <name type="scientific">Penicillium argentinense</name>
    <dbReference type="NCBI Taxonomy" id="1131581"/>
    <lineage>
        <taxon>Eukaryota</taxon>
        <taxon>Fungi</taxon>
        <taxon>Dikarya</taxon>
        <taxon>Ascomycota</taxon>
        <taxon>Pezizomycotina</taxon>
        <taxon>Eurotiomycetes</taxon>
        <taxon>Eurotiomycetidae</taxon>
        <taxon>Eurotiales</taxon>
        <taxon>Aspergillaceae</taxon>
        <taxon>Penicillium</taxon>
    </lineage>
</organism>
<dbReference type="EMBL" id="JAPQKI010000001">
    <property type="protein sequence ID" value="KAJ5112480.1"/>
    <property type="molecule type" value="Genomic_DNA"/>
</dbReference>
<evidence type="ECO:0000313" key="2">
    <source>
        <dbReference type="Proteomes" id="UP001149074"/>
    </source>
</evidence>
<dbReference type="AlphaFoldDB" id="A0A9W9G5F1"/>
<name>A0A9W9G5F1_9EURO</name>